<keyword evidence="5" id="KW-1185">Reference proteome</keyword>
<protein>
    <submittedName>
        <fullName evidence="4">Phage shock protein C (PspC) family protein</fullName>
    </submittedName>
</protein>
<evidence type="ECO:0000313" key="5">
    <source>
        <dbReference type="Proteomes" id="UP000198929"/>
    </source>
</evidence>
<feature type="domain" description="Phage shock protein PspC N-terminal" evidence="3">
    <location>
        <begin position="26"/>
        <end position="73"/>
    </location>
</feature>
<reference evidence="5" key="1">
    <citation type="submission" date="2016-10" db="EMBL/GenBank/DDBJ databases">
        <authorList>
            <person name="Varghese N."/>
            <person name="Submissions S."/>
        </authorList>
    </citation>
    <scope>NUCLEOTIDE SEQUENCE [LARGE SCALE GENOMIC DNA]</scope>
    <source>
        <strain evidence="5">DSM 20524</strain>
    </source>
</reference>
<dbReference type="Pfam" id="PF04024">
    <property type="entry name" value="PspC"/>
    <property type="match status" value="1"/>
</dbReference>
<keyword evidence="2" id="KW-0472">Membrane</keyword>
<dbReference type="STRING" id="1121357.SAMN05661109_00701"/>
<sequence length="395" mass="42414">MSTFNDTLATIWGTRAPRIPKSQGGNAYFGGVCEGLGARYRIDPTLLRIFFAVTHFAWGGSLLAYLILLLTMPRFGMTKSPWECVIANKATLTKPEKNDRNTGYVLLTFIIVLSVGLIGGVGAVRSSATGILTLVVIGAAIYFLHMRTPQPPEGLLARPKPHMEPTTTPDATTTSTQADFSSLSPVEGYPHPDTRRTTPPEWDPLGTAPQLWDIPDYRPPETPQPAPQTKKNHRWAWGLGLLAVVVIFSATGSVSSNSINFGAHFGDANIKVTSEDQLDTLDINNTVGIITLDLSALPALNDDHEVTVNSRIGEVHVIPPRAARMDITCYTRLGTTECSAEPVTDGPTNPSKGIYNPEATGAKLTLTVHHGIGNVTVDTTNLLPLDGSGGLRSDV</sequence>
<organism evidence="4 5">
    <name type="scientific">Corynebacterium cystitidis DSM 20524</name>
    <dbReference type="NCBI Taxonomy" id="1121357"/>
    <lineage>
        <taxon>Bacteria</taxon>
        <taxon>Bacillati</taxon>
        <taxon>Actinomycetota</taxon>
        <taxon>Actinomycetes</taxon>
        <taxon>Mycobacteriales</taxon>
        <taxon>Corynebacteriaceae</taxon>
        <taxon>Corynebacterium</taxon>
    </lineage>
</organism>
<feature type="transmembrane region" description="Helical" evidence="2">
    <location>
        <begin position="49"/>
        <end position="70"/>
    </location>
</feature>
<keyword evidence="2" id="KW-0812">Transmembrane</keyword>
<evidence type="ECO:0000313" key="4">
    <source>
        <dbReference type="EMBL" id="SER65145.1"/>
    </source>
</evidence>
<feature type="region of interest" description="Disordered" evidence="1">
    <location>
        <begin position="157"/>
        <end position="203"/>
    </location>
</feature>
<keyword evidence="2" id="KW-1133">Transmembrane helix</keyword>
<proteinExistence type="predicted"/>
<dbReference type="RefSeq" id="WP_092256217.1">
    <property type="nucleotide sequence ID" value="NZ_CP047199.1"/>
</dbReference>
<dbReference type="Proteomes" id="UP000198929">
    <property type="component" value="Unassembled WGS sequence"/>
</dbReference>
<dbReference type="InterPro" id="IPR007168">
    <property type="entry name" value="Phageshock_PspC_N"/>
</dbReference>
<evidence type="ECO:0000259" key="3">
    <source>
        <dbReference type="Pfam" id="PF04024"/>
    </source>
</evidence>
<feature type="transmembrane region" description="Helical" evidence="2">
    <location>
        <begin position="235"/>
        <end position="254"/>
    </location>
</feature>
<evidence type="ECO:0000256" key="2">
    <source>
        <dbReference type="SAM" id="Phobius"/>
    </source>
</evidence>
<name>A0A1H9QY40_9CORY</name>
<feature type="transmembrane region" description="Helical" evidence="2">
    <location>
        <begin position="104"/>
        <end position="122"/>
    </location>
</feature>
<feature type="transmembrane region" description="Helical" evidence="2">
    <location>
        <begin position="128"/>
        <end position="145"/>
    </location>
</feature>
<gene>
    <name evidence="4" type="ORF">SAMN05661109_00701</name>
</gene>
<dbReference type="EMBL" id="FOGQ01000002">
    <property type="protein sequence ID" value="SER65145.1"/>
    <property type="molecule type" value="Genomic_DNA"/>
</dbReference>
<accession>A0A1H9QY40</accession>
<feature type="compositionally biased region" description="Low complexity" evidence="1">
    <location>
        <begin position="165"/>
        <end position="179"/>
    </location>
</feature>
<dbReference type="AlphaFoldDB" id="A0A1H9QY40"/>
<evidence type="ECO:0000256" key="1">
    <source>
        <dbReference type="SAM" id="MobiDB-lite"/>
    </source>
</evidence>